<gene>
    <name evidence="1" type="ORF">ODALV1_LOCUS11077</name>
</gene>
<comment type="caution">
    <text evidence="1">The sequence shown here is derived from an EMBL/GenBank/DDBJ whole genome shotgun (WGS) entry which is preliminary data.</text>
</comment>
<organism evidence="1 2">
    <name type="scientific">Orchesella dallaii</name>
    <dbReference type="NCBI Taxonomy" id="48710"/>
    <lineage>
        <taxon>Eukaryota</taxon>
        <taxon>Metazoa</taxon>
        <taxon>Ecdysozoa</taxon>
        <taxon>Arthropoda</taxon>
        <taxon>Hexapoda</taxon>
        <taxon>Collembola</taxon>
        <taxon>Entomobryomorpha</taxon>
        <taxon>Entomobryoidea</taxon>
        <taxon>Orchesellidae</taxon>
        <taxon>Orchesellinae</taxon>
        <taxon>Orchesella</taxon>
    </lineage>
</organism>
<accession>A0ABP1QG51</accession>
<proteinExistence type="predicted"/>
<evidence type="ECO:0000313" key="2">
    <source>
        <dbReference type="Proteomes" id="UP001642540"/>
    </source>
</evidence>
<reference evidence="1 2" key="1">
    <citation type="submission" date="2024-08" db="EMBL/GenBank/DDBJ databases">
        <authorList>
            <person name="Cucini C."/>
            <person name="Frati F."/>
        </authorList>
    </citation>
    <scope>NUCLEOTIDE SEQUENCE [LARGE SCALE GENOMIC DNA]</scope>
</reference>
<name>A0ABP1QG51_9HEXA</name>
<sequence>MYAYYATCYCVIKTHPHPTPPLTNQFLIPLIRKEVGRESLWQRNEHVPLVNHLQDNAIPQEKMDALHTQVSKNQ</sequence>
<protein>
    <submittedName>
        <fullName evidence="1">Uncharacterized protein</fullName>
    </submittedName>
</protein>
<dbReference type="EMBL" id="CAXLJM020000033">
    <property type="protein sequence ID" value="CAL8102191.1"/>
    <property type="molecule type" value="Genomic_DNA"/>
</dbReference>
<keyword evidence="2" id="KW-1185">Reference proteome</keyword>
<dbReference type="Proteomes" id="UP001642540">
    <property type="component" value="Unassembled WGS sequence"/>
</dbReference>
<evidence type="ECO:0000313" key="1">
    <source>
        <dbReference type="EMBL" id="CAL8102191.1"/>
    </source>
</evidence>